<proteinExistence type="predicted"/>
<gene>
    <name evidence="1" type="ORF">FA95DRAFT_1574686</name>
</gene>
<reference evidence="1" key="2">
    <citation type="journal article" date="2022" name="New Phytol.">
        <title>Evolutionary transition to the ectomycorrhizal habit in the genomes of a hyperdiverse lineage of mushroom-forming fungi.</title>
        <authorList>
            <person name="Looney B."/>
            <person name="Miyauchi S."/>
            <person name="Morin E."/>
            <person name="Drula E."/>
            <person name="Courty P.E."/>
            <person name="Kohler A."/>
            <person name="Kuo A."/>
            <person name="LaButti K."/>
            <person name="Pangilinan J."/>
            <person name="Lipzen A."/>
            <person name="Riley R."/>
            <person name="Andreopoulos W."/>
            <person name="He G."/>
            <person name="Johnson J."/>
            <person name="Nolan M."/>
            <person name="Tritt A."/>
            <person name="Barry K.W."/>
            <person name="Grigoriev I.V."/>
            <person name="Nagy L.G."/>
            <person name="Hibbett D."/>
            <person name="Henrissat B."/>
            <person name="Matheny P.B."/>
            <person name="Labbe J."/>
            <person name="Martin F.M."/>
        </authorList>
    </citation>
    <scope>NUCLEOTIDE SEQUENCE</scope>
    <source>
        <strain evidence="1">FP105234-sp</strain>
    </source>
</reference>
<protein>
    <submittedName>
        <fullName evidence="1">Uncharacterized protein</fullName>
    </submittedName>
</protein>
<sequence>MPASTNLPPPLDVSAADTSCVSRGAALTANKEEDPFTYHPLRAVCHEYRCGVCSNAQCEQLLDAQCTTNAEVGSSQLLPEAPKQTTRNLDSNSPASTSNQHRRFAKMAQNAEILEWTMRGVENGCAGSIPTPTEKRNFAEAASLDALVDNEALRIKRHRNDASDGSAIDVAQAADVNAAMSCSQPAGRYSGGDTETDAVTAGHSGDDERNLETAATFSAASCSPQMSHGPSPSRFYETFDQLGQAAVELVQRDDSASHSHWLDVLGELRRQTDETTRKICEVEQMVDEVKRLVDETRQRIDEDQRRLDENQRRLDENQRKLDTIGTSVRQLQRCCGQRSKF</sequence>
<name>A0ACB8RIY3_9AGAM</name>
<evidence type="ECO:0000313" key="2">
    <source>
        <dbReference type="Proteomes" id="UP000814033"/>
    </source>
</evidence>
<comment type="caution">
    <text evidence="1">The sequence shown here is derived from an EMBL/GenBank/DDBJ whole genome shotgun (WGS) entry which is preliminary data.</text>
</comment>
<organism evidence="1 2">
    <name type="scientific">Auriscalpium vulgare</name>
    <dbReference type="NCBI Taxonomy" id="40419"/>
    <lineage>
        <taxon>Eukaryota</taxon>
        <taxon>Fungi</taxon>
        <taxon>Dikarya</taxon>
        <taxon>Basidiomycota</taxon>
        <taxon>Agaricomycotina</taxon>
        <taxon>Agaricomycetes</taxon>
        <taxon>Russulales</taxon>
        <taxon>Auriscalpiaceae</taxon>
        <taxon>Auriscalpium</taxon>
    </lineage>
</organism>
<dbReference type="EMBL" id="MU275994">
    <property type="protein sequence ID" value="KAI0044088.1"/>
    <property type="molecule type" value="Genomic_DNA"/>
</dbReference>
<keyword evidence="2" id="KW-1185">Reference proteome</keyword>
<dbReference type="Proteomes" id="UP000814033">
    <property type="component" value="Unassembled WGS sequence"/>
</dbReference>
<accession>A0ACB8RIY3</accession>
<reference evidence="1" key="1">
    <citation type="submission" date="2021-02" db="EMBL/GenBank/DDBJ databases">
        <authorList>
            <consortium name="DOE Joint Genome Institute"/>
            <person name="Ahrendt S."/>
            <person name="Looney B.P."/>
            <person name="Miyauchi S."/>
            <person name="Morin E."/>
            <person name="Drula E."/>
            <person name="Courty P.E."/>
            <person name="Chicoki N."/>
            <person name="Fauchery L."/>
            <person name="Kohler A."/>
            <person name="Kuo A."/>
            <person name="Labutti K."/>
            <person name="Pangilinan J."/>
            <person name="Lipzen A."/>
            <person name="Riley R."/>
            <person name="Andreopoulos W."/>
            <person name="He G."/>
            <person name="Johnson J."/>
            <person name="Barry K.W."/>
            <person name="Grigoriev I.V."/>
            <person name="Nagy L."/>
            <person name="Hibbett D."/>
            <person name="Henrissat B."/>
            <person name="Matheny P.B."/>
            <person name="Labbe J."/>
            <person name="Martin F."/>
        </authorList>
    </citation>
    <scope>NUCLEOTIDE SEQUENCE</scope>
    <source>
        <strain evidence="1">FP105234-sp</strain>
    </source>
</reference>
<evidence type="ECO:0000313" key="1">
    <source>
        <dbReference type="EMBL" id="KAI0044088.1"/>
    </source>
</evidence>